<protein>
    <submittedName>
        <fullName evidence="3">Uncharacterized protein</fullName>
    </submittedName>
</protein>
<evidence type="ECO:0000313" key="3">
    <source>
        <dbReference type="EMBL" id="CAD7622434.1"/>
    </source>
</evidence>
<organism evidence="3">
    <name type="scientific">Medioppia subpectinata</name>
    <dbReference type="NCBI Taxonomy" id="1979941"/>
    <lineage>
        <taxon>Eukaryota</taxon>
        <taxon>Metazoa</taxon>
        <taxon>Ecdysozoa</taxon>
        <taxon>Arthropoda</taxon>
        <taxon>Chelicerata</taxon>
        <taxon>Arachnida</taxon>
        <taxon>Acari</taxon>
        <taxon>Acariformes</taxon>
        <taxon>Sarcoptiformes</taxon>
        <taxon>Oribatida</taxon>
        <taxon>Brachypylina</taxon>
        <taxon>Oppioidea</taxon>
        <taxon>Oppiidae</taxon>
        <taxon>Medioppia</taxon>
    </lineage>
</organism>
<dbReference type="AlphaFoldDB" id="A0A7R9KG07"/>
<proteinExistence type="predicted"/>
<dbReference type="OrthoDB" id="6533897at2759"/>
<accession>A0A7R9KG07</accession>
<feature type="chain" id="PRO_5036403371" evidence="2">
    <location>
        <begin position="22"/>
        <end position="314"/>
    </location>
</feature>
<dbReference type="Proteomes" id="UP000759131">
    <property type="component" value="Unassembled WGS sequence"/>
</dbReference>
<evidence type="ECO:0000256" key="2">
    <source>
        <dbReference type="SAM" id="SignalP"/>
    </source>
</evidence>
<evidence type="ECO:0000313" key="4">
    <source>
        <dbReference type="Proteomes" id="UP000759131"/>
    </source>
</evidence>
<feature type="region of interest" description="Disordered" evidence="1">
    <location>
        <begin position="77"/>
        <end position="97"/>
    </location>
</feature>
<name>A0A7R9KG07_9ACAR</name>
<gene>
    <name evidence="3" type="ORF">OSB1V03_LOCUS2897</name>
</gene>
<dbReference type="EMBL" id="CAJPIZ010001097">
    <property type="protein sequence ID" value="CAG2102864.1"/>
    <property type="molecule type" value="Genomic_DNA"/>
</dbReference>
<keyword evidence="4" id="KW-1185">Reference proteome</keyword>
<sequence length="314" mass="34227">MNCSILAALIACLAVVHVAHGANINKRGLIPLIGNILDPLHIFHPRPQQLPPKQEEPIQYPSPVPVPVPAPVPVPVPAPVPQPPAPQPPTPRNGEAPATLKVDLDETLKADCKHPLSSEYKNTLSRLEVDADDFFLLDPYNNNPNHTEVLTGFTPFAKPTVNLTRWAKCEASDSGLTGLGEDIRNAPVDLTCNGYYTQRMTDLYEYNADFNGQKETIGLARSVQTMSFVNGNILEVHEGEITEGRCQGDILYIQTVYNNPNSLACTDYSLTSLQVKQMNVEITGQNCATTCSVDPSATNMVTMRPGYNNKGLAQ</sequence>
<dbReference type="EMBL" id="OC855672">
    <property type="protein sequence ID" value="CAD7622434.1"/>
    <property type="molecule type" value="Genomic_DNA"/>
</dbReference>
<reference evidence="3" key="1">
    <citation type="submission" date="2020-11" db="EMBL/GenBank/DDBJ databases">
        <authorList>
            <person name="Tran Van P."/>
        </authorList>
    </citation>
    <scope>NUCLEOTIDE SEQUENCE</scope>
</reference>
<feature type="compositionally biased region" description="Pro residues" evidence="1">
    <location>
        <begin position="77"/>
        <end position="91"/>
    </location>
</feature>
<evidence type="ECO:0000256" key="1">
    <source>
        <dbReference type="SAM" id="MobiDB-lite"/>
    </source>
</evidence>
<keyword evidence="2" id="KW-0732">Signal</keyword>
<feature type="signal peptide" evidence="2">
    <location>
        <begin position="1"/>
        <end position="21"/>
    </location>
</feature>